<dbReference type="OrthoDB" id="140419at2"/>
<dbReference type="RefSeq" id="WP_020914744.1">
    <property type="nucleotide sequence ID" value="NC_011566.1"/>
</dbReference>
<dbReference type="eggNOG" id="COG4805">
    <property type="taxonomic scope" value="Bacteria"/>
</dbReference>
<organism evidence="1 2">
    <name type="scientific">Shewanella piezotolerans (strain WP3 / JCM 13877)</name>
    <dbReference type="NCBI Taxonomy" id="225849"/>
    <lineage>
        <taxon>Bacteria</taxon>
        <taxon>Pseudomonadati</taxon>
        <taxon>Pseudomonadota</taxon>
        <taxon>Gammaproteobacteria</taxon>
        <taxon>Alteromonadales</taxon>
        <taxon>Shewanellaceae</taxon>
        <taxon>Shewanella</taxon>
    </lineage>
</organism>
<protein>
    <recommendedName>
        <fullName evidence="3">DUF885 domain-containing protein</fullName>
    </recommendedName>
</protein>
<name>B8CUT8_SHEPW</name>
<sequence>MSYSAANEAKSILISQASFKSQNIELNHFAERYVRLVLAVGQHDDLYVDAYFGPRAWKEQAYWQPLATLRAQFDEGCKLLCILGAEKFNAELQARYDFIEKQWSSIGAYLDLLEGKPLSFDEEAARLYDSAVADFQLDELQAIHHELERLLPGVGSLQSRFTEFKNSYIVPKARAAAVFNAAVDKARELTKLQFTLPENESFEIEYVNDKVWTAYNWFKGDYHSLIQLNQDLPLTIDRYLELATHEGYPGHHVFNALQEQQLVKGKGWLEYAVYPLYSPISFLAEGSANYALRILMTADEIIDFESDVLMPLAGLDADMTLFHEVFACIKRLGYFENHVSKLLTNKQIDQQEAARLLVDDALYTHSRAQQRMRFFDCNRAYIINYSIGEDAVADWVESESDSKAVHWQRFEALLSRPRSASAMKVTR</sequence>
<keyword evidence="2" id="KW-1185">Reference proteome</keyword>
<dbReference type="HOGENOM" id="CLU_053994_0_0_6"/>
<reference evidence="1 2" key="1">
    <citation type="journal article" date="2008" name="PLoS ONE">
        <title>Environmental adaptation: genomic analysis of the piezotolerant and psychrotolerant deep-sea iron reducing bacterium Shewanella piezotolerans WP3.</title>
        <authorList>
            <person name="Wang F."/>
            <person name="Wang J."/>
            <person name="Jian H."/>
            <person name="Zhang B."/>
            <person name="Li S."/>
            <person name="Wang F."/>
            <person name="Zeng X."/>
            <person name="Gao L."/>
            <person name="Bartlett D.H."/>
            <person name="Yu J."/>
            <person name="Hu S."/>
            <person name="Xiao X."/>
        </authorList>
    </citation>
    <scope>NUCLEOTIDE SEQUENCE [LARGE SCALE GENOMIC DNA]</scope>
    <source>
        <strain evidence="2">WP3 / JCM 13877</strain>
    </source>
</reference>
<dbReference type="Proteomes" id="UP000000753">
    <property type="component" value="Chromosome"/>
</dbReference>
<dbReference type="KEGG" id="swp:swp_4785"/>
<evidence type="ECO:0000313" key="1">
    <source>
        <dbReference type="EMBL" id="ACJ31414.1"/>
    </source>
</evidence>
<evidence type="ECO:0000313" key="2">
    <source>
        <dbReference type="Proteomes" id="UP000000753"/>
    </source>
</evidence>
<gene>
    <name evidence="1" type="ordered locus">swp_4785</name>
</gene>
<evidence type="ECO:0008006" key="3">
    <source>
        <dbReference type="Google" id="ProtNLM"/>
    </source>
</evidence>
<dbReference type="AlphaFoldDB" id="B8CUT8"/>
<proteinExistence type="predicted"/>
<dbReference type="EMBL" id="CP000472">
    <property type="protein sequence ID" value="ACJ31414.1"/>
    <property type="molecule type" value="Genomic_DNA"/>
</dbReference>
<accession>B8CUT8</accession>